<dbReference type="RefSeq" id="WP_406649226.1">
    <property type="nucleotide sequence ID" value="NZ_CP123584.1"/>
</dbReference>
<reference evidence="5 6" key="1">
    <citation type="submission" date="2023-04" db="EMBL/GenBank/DDBJ databases">
        <title>Complete genome sequence of Alisedimentitalea scapharcae.</title>
        <authorList>
            <person name="Rong J.-C."/>
            <person name="Yi M.-L."/>
            <person name="Zhao Q."/>
        </authorList>
    </citation>
    <scope>NUCLEOTIDE SEQUENCE [LARGE SCALE GENOMIC DNA]</scope>
    <source>
        <strain evidence="5 6">KCTC 42119</strain>
    </source>
</reference>
<evidence type="ECO:0000259" key="4">
    <source>
        <dbReference type="PROSITE" id="PS01124"/>
    </source>
</evidence>
<keyword evidence="3" id="KW-0804">Transcription</keyword>
<dbReference type="SUPFAM" id="SSF46689">
    <property type="entry name" value="Homeodomain-like"/>
    <property type="match status" value="1"/>
</dbReference>
<evidence type="ECO:0000256" key="2">
    <source>
        <dbReference type="ARBA" id="ARBA00023125"/>
    </source>
</evidence>
<keyword evidence="6" id="KW-1185">Reference proteome</keyword>
<dbReference type="PROSITE" id="PS01124">
    <property type="entry name" value="HTH_ARAC_FAMILY_2"/>
    <property type="match status" value="1"/>
</dbReference>
<dbReference type="PANTHER" id="PTHR47894">
    <property type="entry name" value="HTH-TYPE TRANSCRIPTIONAL REGULATOR GADX"/>
    <property type="match status" value="1"/>
</dbReference>
<dbReference type="Proteomes" id="UP001623232">
    <property type="component" value="Chromosome"/>
</dbReference>
<sequence length="321" mass="35902">MPDILRKLGQNPSQVIDDLGFAPTLFDNPDNRITLAERGRLLECCGKVSGCPHFGLLIGQQDGLDQLGIVGLLARHAPDVGTALQRLIRHFHLQAQGVEIGLAVDGGRALFSYSIAEEGVTGLDQVGDGAVAAQFNIMHELCGPDFRALAAWFVRPAPKNLKPYRDFFQIRLQFDASIYGLEFSSSWLTRRLPSTDEALAQLIAEKLSVLESQTAEDLSENVRRLMQTALAFNHVDAHQIASMLGLHVRTYHRRLHNDGTSHRELLDQTRMALAFRLLEYSSKDIAEISTLLGYAEARSFIRAFKRWTATTPARWRRQQTI</sequence>
<dbReference type="InterPro" id="IPR009057">
    <property type="entry name" value="Homeodomain-like_sf"/>
</dbReference>
<dbReference type="InterPro" id="IPR032687">
    <property type="entry name" value="AraC-type_N"/>
</dbReference>
<dbReference type="SMART" id="SM00342">
    <property type="entry name" value="HTH_ARAC"/>
    <property type="match status" value="1"/>
</dbReference>
<dbReference type="EMBL" id="CP123584">
    <property type="protein sequence ID" value="WZK90452.1"/>
    <property type="molecule type" value="Genomic_DNA"/>
</dbReference>
<protein>
    <submittedName>
        <fullName evidence="5">AraC family transcriptional regulator</fullName>
    </submittedName>
</protein>
<evidence type="ECO:0000256" key="1">
    <source>
        <dbReference type="ARBA" id="ARBA00023015"/>
    </source>
</evidence>
<name>A0ABZ2XYU3_9RHOB</name>
<feature type="domain" description="HTH araC/xylS-type" evidence="4">
    <location>
        <begin position="220"/>
        <end position="318"/>
    </location>
</feature>
<accession>A0ABZ2XYU3</accession>
<gene>
    <name evidence="5" type="ORF">QEZ52_07885</name>
</gene>
<keyword evidence="1" id="KW-0805">Transcription regulation</keyword>
<organism evidence="5 6">
    <name type="scientific">Aliisedimentitalea scapharcae</name>
    <dbReference type="NCBI Taxonomy" id="1524259"/>
    <lineage>
        <taxon>Bacteria</taxon>
        <taxon>Pseudomonadati</taxon>
        <taxon>Pseudomonadota</taxon>
        <taxon>Alphaproteobacteria</taxon>
        <taxon>Rhodobacterales</taxon>
        <taxon>Roseobacteraceae</taxon>
        <taxon>Aliisedimentitalea</taxon>
    </lineage>
</organism>
<dbReference type="Pfam" id="PF12625">
    <property type="entry name" value="Arabinose_bd"/>
    <property type="match status" value="1"/>
</dbReference>
<evidence type="ECO:0000256" key="3">
    <source>
        <dbReference type="ARBA" id="ARBA00023163"/>
    </source>
</evidence>
<keyword evidence="2" id="KW-0238">DNA-binding</keyword>
<dbReference type="PANTHER" id="PTHR47894:SF4">
    <property type="entry name" value="HTH-TYPE TRANSCRIPTIONAL REGULATOR GADX"/>
    <property type="match status" value="1"/>
</dbReference>
<evidence type="ECO:0000313" key="6">
    <source>
        <dbReference type="Proteomes" id="UP001623232"/>
    </source>
</evidence>
<proteinExistence type="predicted"/>
<dbReference type="InterPro" id="IPR018060">
    <property type="entry name" value="HTH_AraC"/>
</dbReference>
<dbReference type="Pfam" id="PF12833">
    <property type="entry name" value="HTH_18"/>
    <property type="match status" value="1"/>
</dbReference>
<dbReference type="Gene3D" id="1.10.10.60">
    <property type="entry name" value="Homeodomain-like"/>
    <property type="match status" value="1"/>
</dbReference>
<evidence type="ECO:0000313" key="5">
    <source>
        <dbReference type="EMBL" id="WZK90452.1"/>
    </source>
</evidence>